<feature type="signal peptide" evidence="1">
    <location>
        <begin position="1"/>
        <end position="21"/>
    </location>
</feature>
<accession>A0A6H2DIL8</accession>
<sequence>MIFQKLIAFVIIASLATATDAATTRGLFVGIDDYQFSKDNGGDNEFRNLRGAVNDTINIKNALRPLYRIALDKTAPDACPSETAGDIVSITLFNKCATRAKILKSLDQLITMSKPGDTLLFYFAGHGAQYSAIVRADQSSGYSGTILPFDARDPDSNEVKEIFDYELKDYKLRAVARGVYFISIFDSCNSGTATRSGAIGGSRSAPPLALRSGQSLPNSDIISDQGGGGANGGYWVHMAAAQDGQIAKELPSGGIDGVRNGVFTTALIDTLKAMPKASFSDIMRHVQAQVGIVNVNQTPSVEGDGIQSSLGSKSASVALFKASVAGSTLMLPDDGRTSGITEGSVFSLFADETTAREADATPVATAFVSQVGSDQTKLTLKQPDMAAKLTNMPALTARETTHAFTRDILKIGNRIPPGPDHDAVNKFLDSFEFIKQADAGELNIAKIEESADQLVLVRTDGTVIANLGSPQDSGFQKNLETKLKKAARVNEMLGLLTPVNEAGIDFCIDDSKYGVLTCPKPERRNMRLIKVDEKAQVTITNRNQKPRYFYVFGIDPNFGIAVIMPPPGAKDSALPEGRAYRNASDSNDDPVIMRTPGTYRFLTIASEKPINPLALEQTGIAARGSNICQSALEKLLCNANEGKRGDPVPRVGEWSATMETVLVE</sequence>
<dbReference type="EMBL" id="CP051217">
    <property type="protein sequence ID" value="QJB68519.1"/>
    <property type="molecule type" value="Genomic_DNA"/>
</dbReference>
<reference evidence="3 4" key="1">
    <citation type="submission" date="2020-04" db="EMBL/GenBank/DDBJ databases">
        <title>Genome sequence for Sphingorhabdus sp. strain M1.</title>
        <authorList>
            <person name="Park S.-J."/>
        </authorList>
    </citation>
    <scope>NUCLEOTIDE SEQUENCE [LARGE SCALE GENOMIC DNA]</scope>
    <source>
        <strain evidence="3 4">JK6</strain>
    </source>
</reference>
<keyword evidence="1" id="KW-0732">Signal</keyword>
<dbReference type="KEGG" id="phao:HF685_03790"/>
<dbReference type="Proteomes" id="UP000501600">
    <property type="component" value="Chromosome"/>
</dbReference>
<proteinExistence type="predicted"/>
<dbReference type="InterPro" id="IPR050452">
    <property type="entry name" value="Metacaspase"/>
</dbReference>
<evidence type="ECO:0000259" key="2">
    <source>
        <dbReference type="Pfam" id="PF00656"/>
    </source>
</evidence>
<protein>
    <recommendedName>
        <fullName evidence="2">Peptidase C14 caspase domain-containing protein</fullName>
    </recommendedName>
</protein>
<keyword evidence="4" id="KW-1185">Reference proteome</keyword>
<evidence type="ECO:0000256" key="1">
    <source>
        <dbReference type="SAM" id="SignalP"/>
    </source>
</evidence>
<dbReference type="InterPro" id="IPR011600">
    <property type="entry name" value="Pept_C14_caspase"/>
</dbReference>
<feature type="domain" description="Peptidase C14 caspase" evidence="2">
    <location>
        <begin position="27"/>
        <end position="302"/>
    </location>
</feature>
<dbReference type="GO" id="GO:0005737">
    <property type="term" value="C:cytoplasm"/>
    <property type="evidence" value="ECO:0007669"/>
    <property type="project" value="TreeGrafter"/>
</dbReference>
<organism evidence="3 4">
    <name type="scientific">Parasphingorhabdus halotolerans</name>
    <dbReference type="NCBI Taxonomy" id="2725558"/>
    <lineage>
        <taxon>Bacteria</taxon>
        <taxon>Pseudomonadati</taxon>
        <taxon>Pseudomonadota</taxon>
        <taxon>Alphaproteobacteria</taxon>
        <taxon>Sphingomonadales</taxon>
        <taxon>Sphingomonadaceae</taxon>
        <taxon>Parasphingorhabdus</taxon>
    </lineage>
</organism>
<dbReference type="GO" id="GO:0006508">
    <property type="term" value="P:proteolysis"/>
    <property type="evidence" value="ECO:0007669"/>
    <property type="project" value="InterPro"/>
</dbReference>
<dbReference type="GO" id="GO:0004197">
    <property type="term" value="F:cysteine-type endopeptidase activity"/>
    <property type="evidence" value="ECO:0007669"/>
    <property type="project" value="InterPro"/>
</dbReference>
<dbReference type="RefSeq" id="WP_168818362.1">
    <property type="nucleotide sequence ID" value="NZ_CP051217.1"/>
</dbReference>
<dbReference type="Pfam" id="PF00656">
    <property type="entry name" value="Peptidase_C14"/>
    <property type="match status" value="1"/>
</dbReference>
<gene>
    <name evidence="3" type="ORF">HF685_03790</name>
</gene>
<evidence type="ECO:0000313" key="3">
    <source>
        <dbReference type="EMBL" id="QJB68519.1"/>
    </source>
</evidence>
<dbReference type="SUPFAM" id="SSF52129">
    <property type="entry name" value="Caspase-like"/>
    <property type="match status" value="1"/>
</dbReference>
<dbReference type="PANTHER" id="PTHR48104">
    <property type="entry name" value="METACASPASE-4"/>
    <property type="match status" value="1"/>
</dbReference>
<feature type="chain" id="PRO_5026112859" description="Peptidase C14 caspase domain-containing protein" evidence="1">
    <location>
        <begin position="22"/>
        <end position="664"/>
    </location>
</feature>
<dbReference type="PANTHER" id="PTHR48104:SF30">
    <property type="entry name" value="METACASPASE-1"/>
    <property type="match status" value="1"/>
</dbReference>
<name>A0A6H2DIL8_9SPHN</name>
<dbReference type="Gene3D" id="3.40.50.1460">
    <property type="match status" value="1"/>
</dbReference>
<dbReference type="InterPro" id="IPR029030">
    <property type="entry name" value="Caspase-like_dom_sf"/>
</dbReference>
<evidence type="ECO:0000313" key="4">
    <source>
        <dbReference type="Proteomes" id="UP000501600"/>
    </source>
</evidence>
<dbReference type="AlphaFoldDB" id="A0A6H2DIL8"/>